<protein>
    <recommendedName>
        <fullName evidence="2">EDRF1 TPR repeats region domain-containing protein</fullName>
    </recommendedName>
</protein>
<evidence type="ECO:0000313" key="3">
    <source>
        <dbReference type="EMBL" id="ENN72669.1"/>
    </source>
</evidence>
<organism evidence="3">
    <name type="scientific">Dendroctonus ponderosae</name>
    <name type="common">Mountain pine beetle</name>
    <dbReference type="NCBI Taxonomy" id="77166"/>
    <lineage>
        <taxon>Eukaryota</taxon>
        <taxon>Metazoa</taxon>
        <taxon>Ecdysozoa</taxon>
        <taxon>Arthropoda</taxon>
        <taxon>Hexapoda</taxon>
        <taxon>Insecta</taxon>
        <taxon>Pterygota</taxon>
        <taxon>Neoptera</taxon>
        <taxon>Endopterygota</taxon>
        <taxon>Coleoptera</taxon>
        <taxon>Polyphaga</taxon>
        <taxon>Cucujiformia</taxon>
        <taxon>Curculionidae</taxon>
        <taxon>Scolytinae</taxon>
        <taxon>Dendroctonus</taxon>
    </lineage>
</organism>
<evidence type="ECO:0000256" key="1">
    <source>
        <dbReference type="SAM" id="MobiDB-lite"/>
    </source>
</evidence>
<evidence type="ECO:0000259" key="2">
    <source>
        <dbReference type="Pfam" id="PF23723"/>
    </source>
</evidence>
<dbReference type="OrthoDB" id="419432at2759"/>
<feature type="compositionally biased region" description="Basic residues" evidence="1">
    <location>
        <begin position="33"/>
        <end position="46"/>
    </location>
</feature>
<dbReference type="InterPro" id="IPR011990">
    <property type="entry name" value="TPR-like_helical_dom_sf"/>
</dbReference>
<dbReference type="HOGENOM" id="CLU_503692_0_0_1"/>
<feature type="non-terminal residue" evidence="3">
    <location>
        <position position="1"/>
    </location>
</feature>
<dbReference type="PANTHER" id="PTHR15000">
    <property type="entry name" value="ERYTHROID DIFFERENTIATION-RELATED FACTOR 1"/>
    <property type="match status" value="1"/>
</dbReference>
<dbReference type="InterPro" id="IPR056583">
    <property type="entry name" value="EDRF1_TPR"/>
</dbReference>
<dbReference type="PANTHER" id="PTHR15000:SF1">
    <property type="entry name" value="ERYTHROID DIFFERENTIATION-RELATED FACTOR 1"/>
    <property type="match status" value="1"/>
</dbReference>
<dbReference type="Pfam" id="PF23723">
    <property type="entry name" value="TPR_EDRF1"/>
    <property type="match status" value="2"/>
</dbReference>
<feature type="region of interest" description="Disordered" evidence="1">
    <location>
        <begin position="1"/>
        <end position="55"/>
    </location>
</feature>
<reference evidence="3" key="1">
    <citation type="journal article" date="2013" name="Genome Biol.">
        <title>Draft genome of the mountain pine beetle, Dendroctonus ponderosae Hopkins, a major forest pest.</title>
        <authorList>
            <person name="Keeling C.I."/>
            <person name="Yuen M.M."/>
            <person name="Liao N.Y."/>
            <person name="Docking T.R."/>
            <person name="Chan S.K."/>
            <person name="Taylor G.A."/>
            <person name="Palmquist D.L."/>
            <person name="Jackman S.D."/>
            <person name="Nguyen A."/>
            <person name="Li M."/>
            <person name="Henderson H."/>
            <person name="Janes J.K."/>
            <person name="Zhao Y."/>
            <person name="Pandoh P."/>
            <person name="Moore R."/>
            <person name="Sperling F.A."/>
            <person name="Huber D.P."/>
            <person name="Birol I."/>
            <person name="Jones S.J."/>
            <person name="Bohlmann J."/>
        </authorList>
    </citation>
    <scope>NUCLEOTIDE SEQUENCE</scope>
</reference>
<dbReference type="EMBL" id="KB741213">
    <property type="protein sequence ID" value="ENN72669.1"/>
    <property type="molecule type" value="Genomic_DNA"/>
</dbReference>
<name>N6SY18_DENPD</name>
<feature type="compositionally biased region" description="Pro residues" evidence="1">
    <location>
        <begin position="1"/>
        <end position="12"/>
    </location>
</feature>
<gene>
    <name evidence="3" type="ORF">YQE_10767</name>
</gene>
<dbReference type="Gene3D" id="1.25.40.10">
    <property type="entry name" value="Tetratricopeptide repeat domain"/>
    <property type="match status" value="1"/>
</dbReference>
<dbReference type="AlphaFoldDB" id="N6SY18"/>
<sequence length="541" mass="61507">MARPFEPIPMPYPKLNENVKADSQLESDSSGRTSKRSKKKDKKKKEKNVEQKMALLPKEPNDAAYHPKWPTFDPKTISWKGHLKTLLLEKAVLVYATLAEYYISRSMYGECLRVLGLLARCQLALDRAQLKGGSGVLRLSCLLGRAGDACLMIVQHWKSVDVYREQLQSHHYEDELLLEQLEQDERVCRVSLGDSDIKVVFVHDIRTIEQMLLKTVECYEGAAKISPSESISFRLANSLNELASYYLNVAKQSTTAEDAIFACNKSEPYLTRGLQIFENLNNDANIALLNSNMGHLHRLLAFAHMPTDRAELTPQERKHFNKAYQSYKRALRAIGERKHCPGIWDAVTWELSTVLYTVSDILHKNPPTDVSQSDAEKQVLEAIQTALDHCDLDETNPKYPLYQFRAAMLHVKCDSTSAATKLKHLQSAIKYFLEINKMLEMLVNKKVQVPVEQKTSTSDDTCFESLQSLLILIKKRLQHTLKMLIKICLSKPSPTKDSPKLAEMYKACYKVTFSLSDEADCDDLLQSLYDALVKISEIQSQ</sequence>
<dbReference type="GO" id="GO:0045893">
    <property type="term" value="P:positive regulation of DNA-templated transcription"/>
    <property type="evidence" value="ECO:0007669"/>
    <property type="project" value="TreeGrafter"/>
</dbReference>
<proteinExistence type="predicted"/>
<feature type="domain" description="EDRF1 TPR repeats region" evidence="2">
    <location>
        <begin position="234"/>
        <end position="411"/>
    </location>
</feature>
<accession>N6SY18</accession>
<feature type="domain" description="EDRF1 TPR repeats region" evidence="2">
    <location>
        <begin position="415"/>
        <end position="520"/>
    </location>
</feature>